<dbReference type="Proteomes" id="UP000321058">
    <property type="component" value="Unassembled WGS sequence"/>
</dbReference>
<dbReference type="Gene3D" id="2.40.50.100">
    <property type="match status" value="1"/>
</dbReference>
<dbReference type="AlphaFoldDB" id="A0A512NLA5"/>
<comment type="caution">
    <text evidence="6">The sequence shown here is derived from an EMBL/GenBank/DDBJ whole genome shotgun (WGS) entry which is preliminary data.</text>
</comment>
<dbReference type="OrthoDB" id="9811754at2"/>
<name>A0A512NLA5_9HYPH</name>
<dbReference type="Pfam" id="PF25917">
    <property type="entry name" value="BSH_RND"/>
    <property type="match status" value="1"/>
</dbReference>
<dbReference type="GO" id="GO:0055085">
    <property type="term" value="P:transmembrane transport"/>
    <property type="evidence" value="ECO:0007669"/>
    <property type="project" value="InterPro"/>
</dbReference>
<dbReference type="InterPro" id="IPR058625">
    <property type="entry name" value="MdtA-like_BSH"/>
</dbReference>
<dbReference type="Gene3D" id="2.40.30.170">
    <property type="match status" value="1"/>
</dbReference>
<dbReference type="PANTHER" id="PTHR30367">
    <property type="entry name" value="P-HYDROXYBENZOIC ACID EFFLUX PUMP SUBUNIT AAEA-RELATED"/>
    <property type="match status" value="1"/>
</dbReference>
<evidence type="ECO:0000256" key="3">
    <source>
        <dbReference type="SAM" id="Phobius"/>
    </source>
</evidence>
<dbReference type="InterPro" id="IPR058634">
    <property type="entry name" value="AaeA-lik-b-barrel"/>
</dbReference>
<dbReference type="EMBL" id="BKAJ01000138">
    <property type="protein sequence ID" value="GEP59725.1"/>
    <property type="molecule type" value="Genomic_DNA"/>
</dbReference>
<feature type="coiled-coil region" evidence="1">
    <location>
        <begin position="194"/>
        <end position="221"/>
    </location>
</feature>
<feature type="transmembrane region" description="Helical" evidence="3">
    <location>
        <begin position="78"/>
        <end position="96"/>
    </location>
</feature>
<evidence type="ECO:0000313" key="7">
    <source>
        <dbReference type="Proteomes" id="UP000321058"/>
    </source>
</evidence>
<dbReference type="InterPro" id="IPR050393">
    <property type="entry name" value="MFP_Efflux_Pump"/>
</dbReference>
<evidence type="ECO:0000256" key="1">
    <source>
        <dbReference type="SAM" id="Coils"/>
    </source>
</evidence>
<feature type="region of interest" description="Disordered" evidence="2">
    <location>
        <begin position="404"/>
        <end position="428"/>
    </location>
</feature>
<sequence length="428" mass="47001">MDVTEPRGRCMPPELQIRQPAVEVVRLVPQSAVARRRALRQRKRAAIERRRRLIHLLLSWANRLAAMLVPWARRLATLAIMFVAGVMGLVTWDYYVSAPWTRDGRVRVHVASVAPQISGQITEQRIVDNQFVHKGDVLYVIDPFDFAVAVRTNKAMVEQKAADLQVKQVQSDRRQHLTNLATTPEEQQVFAGTALQAKAAFEMARQQLAQAEINLRRTEIRSPVSGYITNLLIGVGDYAQQGSVIVSVIDSESYWIDGYFEETKTARVCVGDRVEAKLMGYAQPVLGHVSTITRGISVSNASPSTQGLPNVDPVYTWVRLAQRVPVRITIDKVPPGVPLVAGMTATVTVLPPAGATRPNAFDATITEINARLADVFEGPPARPDCIPAIAPNPGRTQSLQVEVEEPSLTPAQINPGLAPGMSASPRNR</sequence>
<keyword evidence="3" id="KW-0812">Transmembrane</keyword>
<dbReference type="PANTHER" id="PTHR30367:SF1">
    <property type="entry name" value="MULTIDRUG RESISTANCE PROTEIN MDTN"/>
    <property type="match status" value="1"/>
</dbReference>
<reference evidence="6 7" key="1">
    <citation type="submission" date="2019-07" db="EMBL/GenBank/DDBJ databases">
        <title>Whole genome shotgun sequence of Reyranella soli NBRC 108950.</title>
        <authorList>
            <person name="Hosoyama A."/>
            <person name="Uohara A."/>
            <person name="Ohji S."/>
            <person name="Ichikawa N."/>
        </authorList>
    </citation>
    <scope>NUCLEOTIDE SEQUENCE [LARGE SCALE GENOMIC DNA]</scope>
    <source>
        <strain evidence="6 7">NBRC 108950</strain>
    </source>
</reference>
<protein>
    <submittedName>
        <fullName evidence="6">Multidrug transporter</fullName>
    </submittedName>
</protein>
<evidence type="ECO:0000256" key="2">
    <source>
        <dbReference type="SAM" id="MobiDB-lite"/>
    </source>
</evidence>
<accession>A0A512NLA5</accession>
<organism evidence="6 7">
    <name type="scientific">Reyranella soli</name>
    <dbReference type="NCBI Taxonomy" id="1230389"/>
    <lineage>
        <taxon>Bacteria</taxon>
        <taxon>Pseudomonadati</taxon>
        <taxon>Pseudomonadota</taxon>
        <taxon>Alphaproteobacteria</taxon>
        <taxon>Hyphomicrobiales</taxon>
        <taxon>Reyranellaceae</taxon>
        <taxon>Reyranella</taxon>
    </lineage>
</organism>
<evidence type="ECO:0000259" key="4">
    <source>
        <dbReference type="Pfam" id="PF25917"/>
    </source>
</evidence>
<feature type="domain" description="p-hydroxybenzoic acid efflux pump subunit AaeA-like beta-barrel" evidence="5">
    <location>
        <begin position="253"/>
        <end position="349"/>
    </location>
</feature>
<keyword evidence="3" id="KW-1133">Transmembrane helix</keyword>
<keyword evidence="3" id="KW-0472">Membrane</keyword>
<evidence type="ECO:0000313" key="6">
    <source>
        <dbReference type="EMBL" id="GEP59725.1"/>
    </source>
</evidence>
<gene>
    <name evidence="6" type="ORF">RSO01_68910</name>
</gene>
<dbReference type="Pfam" id="PF25963">
    <property type="entry name" value="Beta-barrel_AAEA"/>
    <property type="match status" value="1"/>
</dbReference>
<proteinExistence type="predicted"/>
<feature type="domain" description="Multidrug resistance protein MdtA-like barrel-sandwich hybrid" evidence="4">
    <location>
        <begin position="110"/>
        <end position="245"/>
    </location>
</feature>
<keyword evidence="7" id="KW-1185">Reference proteome</keyword>
<evidence type="ECO:0000259" key="5">
    <source>
        <dbReference type="Pfam" id="PF25963"/>
    </source>
</evidence>
<keyword evidence="1" id="KW-0175">Coiled coil</keyword>
<dbReference type="SUPFAM" id="SSF111369">
    <property type="entry name" value="HlyD-like secretion proteins"/>
    <property type="match status" value="1"/>
</dbReference>